<gene>
    <name evidence="1" type="primary">yqaJ</name>
    <name evidence="1" type="ORF">MCAL160_0509</name>
</gene>
<dbReference type="NCBIfam" id="NF045870">
    <property type="entry name" value="MAGa7180_fam_nucl"/>
    <property type="match status" value="1"/>
</dbReference>
<dbReference type="Gene3D" id="3.90.320.10">
    <property type="match status" value="1"/>
</dbReference>
<reference evidence="1" key="4">
    <citation type="submission" date="2024-06" db="EMBL/GenBank/DDBJ databases">
        <authorList>
            <consortium name="Mycoplasma californicum genome sequencing consortium"/>
            <person name="Hata E."/>
            <person name="Tanaka K."/>
            <person name="Tamamura Y."/>
        </authorList>
    </citation>
    <scope>NUCLEOTIDE SEQUENCE</scope>
    <source>
        <strain evidence="1">HAZ160_1</strain>
    </source>
</reference>
<dbReference type="InterPro" id="IPR011604">
    <property type="entry name" value="PDDEXK-like_dom_sf"/>
</dbReference>
<protein>
    <recommendedName>
        <fullName evidence="2">YqaJ viral recombinase domain-containing protein</fullName>
    </recommendedName>
</protein>
<accession>A0AAT9F830</accession>
<organism evidence="1">
    <name type="scientific">Mycoplasmopsis californica HAZ160_1</name>
    <dbReference type="NCBI Taxonomy" id="1397850"/>
    <lineage>
        <taxon>Bacteria</taxon>
        <taxon>Bacillati</taxon>
        <taxon>Mycoplasmatota</taxon>
        <taxon>Mycoplasmoidales</taxon>
        <taxon>Metamycoplasmataceae</taxon>
        <taxon>Mycoplasmopsis</taxon>
    </lineage>
</organism>
<proteinExistence type="predicted"/>
<reference evidence="1" key="1">
    <citation type="journal article" date="2014" name="Appl. Environ. Microbiol.">
        <title>Molecular Epidemiology of Cases of Mycoplasma californicum Infection in Japan.</title>
        <authorList>
            <person name="Hata E."/>
            <person name="Suzuki K."/>
            <person name="Hanyu H."/>
            <person name="Itoh M."/>
            <person name="Higuchi H."/>
            <person name="Kobayashi H."/>
        </authorList>
    </citation>
    <scope>NUCLEOTIDE SEQUENCE</scope>
    <source>
        <strain evidence="1">HAZ160_1</strain>
    </source>
</reference>
<reference evidence="1" key="3">
    <citation type="journal article" date="2019" name="Vet. Microbiol.">
        <title>Mutations associated with change of susceptibility to lincosamides and/or macrolides in field and laboratory-derived Mycoplasma californicum strains in Japan, and development of a rapid detection method for these mutations.</title>
        <authorList>
            <person name="Hata E."/>
            <person name="Nagai K."/>
            <person name="Murakami K."/>
        </authorList>
    </citation>
    <scope>NUCLEOTIDE SEQUENCE</scope>
    <source>
        <strain evidence="1">HAZ160_1</strain>
    </source>
</reference>
<evidence type="ECO:0000313" key="1">
    <source>
        <dbReference type="EMBL" id="BAP01060.1"/>
    </source>
</evidence>
<dbReference type="KEGG" id="mcm:MCAL160_0509"/>
<dbReference type="EMBL" id="AP013353">
    <property type="protein sequence ID" value="BAP01060.1"/>
    <property type="molecule type" value="Genomic_DNA"/>
</dbReference>
<dbReference type="AlphaFoldDB" id="A0AAT9F830"/>
<evidence type="ECO:0008006" key="2">
    <source>
        <dbReference type="Google" id="ProtNLM"/>
    </source>
</evidence>
<reference evidence="1" key="2">
    <citation type="journal article" date="2014" name="Genome Announc.">
        <title>Complete Genome Sequence of Mycoplasma californicum Strain HAZ160_1 from Bovine Mastitic Milk in Japan.</title>
        <authorList>
            <person name="Hata E."/>
            <person name="Murakami K."/>
        </authorList>
    </citation>
    <scope>NUCLEOTIDE SEQUENCE</scope>
    <source>
        <strain evidence="1">HAZ160_1</strain>
    </source>
</reference>
<name>A0AAT9F830_9BACT</name>
<sequence length="287" mass="33832">MFRSLKMRRYNGKDYVLDMKNQVIRLNPDFHNELLNNEPGSPKGFKKFGGSSISNVLINDRFKGQFLAFLHMSRLAMPVLEQKYIKAGQVVEDKLFEFLQNKFGPKFSFEHIVASKYQYDYFKGQQKYIGGVPDGLNKTSKIVLEIKSAQEKKLEQWVDKYDLPNEYIMQAQLYAHMLEYPSFIIIAVFLKDSDYVDTEKIDLNNNKVKVYGPYSVDRNKAQDQMDKINEFWLNYARTGVSPIFDPIRDAQVLEYLQCRNEDEWFALFNKWKQRGKIDADIKFEKVK</sequence>